<dbReference type="InterPro" id="IPR018146">
    <property type="entry name" value="Glyoxalase_1_CS"/>
</dbReference>
<evidence type="ECO:0000313" key="4">
    <source>
        <dbReference type="Proteomes" id="UP000287605"/>
    </source>
</evidence>
<dbReference type="PROSITE" id="PS51819">
    <property type="entry name" value="VOC"/>
    <property type="match status" value="2"/>
</dbReference>
<dbReference type="PANTHER" id="PTHR43279:SF1">
    <property type="entry name" value="CATECHOL-2,3-DIOXYGENASE"/>
    <property type="match status" value="1"/>
</dbReference>
<dbReference type="Pfam" id="PF00903">
    <property type="entry name" value="Glyoxalase"/>
    <property type="match status" value="2"/>
</dbReference>
<dbReference type="Proteomes" id="UP000287605">
    <property type="component" value="Unassembled WGS sequence"/>
</dbReference>
<dbReference type="InterPro" id="IPR004360">
    <property type="entry name" value="Glyas_Fos-R_dOase_dom"/>
</dbReference>
<dbReference type="SUPFAM" id="SSF54593">
    <property type="entry name" value="Glyoxalase/Bleomycin resistance protein/Dihydroxybiphenyl dioxygenase"/>
    <property type="match status" value="2"/>
</dbReference>
<sequence>MMVVLIRKCGKFIMGKFRIDQETSVELVALKVKDIEKQLNFYKDLLKFDILSEENGMVFLGIKETKESLLILLEQPDGLSSPYIHNGLNHLGLVVPTRQKLSKIYQHLEKNDYPILELVDHGYAESIVIRDPEFNVLEIYWDKDDSENAFACEYAPLDLDSLLAETDEPYETLTTEARVGHVQLNVVDLEKSRDFYENVLGFQIRDARFRSVNYLTTSSYHHHLCLSNWEQVDVLDDKHLGLDYISFHLESMEALKALKENVEAMGCQFFFNKGKKILQVDDPNGIHIWFRVKPKK</sequence>
<evidence type="ECO:0000256" key="1">
    <source>
        <dbReference type="ARBA" id="ARBA00022723"/>
    </source>
</evidence>
<dbReference type="GO" id="GO:0046872">
    <property type="term" value="F:metal ion binding"/>
    <property type="evidence" value="ECO:0007669"/>
    <property type="project" value="UniProtKB-KW"/>
</dbReference>
<proteinExistence type="predicted"/>
<keyword evidence="1" id="KW-0479">Metal-binding</keyword>
<dbReference type="AlphaFoldDB" id="A0A430AY96"/>
<accession>A0A430AY96</accession>
<comment type="caution">
    <text evidence="3">The sequence shown here is derived from an EMBL/GenBank/DDBJ whole genome shotgun (WGS) entry which is preliminary data.</text>
</comment>
<feature type="domain" description="VOC" evidence="2">
    <location>
        <begin position="178"/>
        <end position="293"/>
    </location>
</feature>
<reference evidence="3 4" key="1">
    <citation type="submission" date="2017-05" db="EMBL/GenBank/DDBJ databases">
        <title>Vagococcus spp. assemblies.</title>
        <authorList>
            <person name="Gulvik C.A."/>
        </authorList>
    </citation>
    <scope>NUCLEOTIDE SEQUENCE [LARGE SCALE GENOMIC DNA]</scope>
    <source>
        <strain evidence="3 4">CCUG 51432</strain>
    </source>
</reference>
<gene>
    <name evidence="3" type="ORF">CBF29_04925</name>
</gene>
<dbReference type="InterPro" id="IPR037523">
    <property type="entry name" value="VOC_core"/>
</dbReference>
<dbReference type="Gene3D" id="3.10.180.10">
    <property type="entry name" value="2,3-Dihydroxybiphenyl 1,2-Dioxygenase, domain 1"/>
    <property type="match status" value="2"/>
</dbReference>
<dbReference type="OrthoDB" id="9792626at2"/>
<name>A0A430AY96_9ENTE</name>
<dbReference type="GO" id="GO:0004462">
    <property type="term" value="F:lactoylglutathione lyase activity"/>
    <property type="evidence" value="ECO:0007669"/>
    <property type="project" value="InterPro"/>
</dbReference>
<evidence type="ECO:0000313" key="3">
    <source>
        <dbReference type="EMBL" id="RSU13016.1"/>
    </source>
</evidence>
<evidence type="ECO:0000259" key="2">
    <source>
        <dbReference type="PROSITE" id="PS51819"/>
    </source>
</evidence>
<organism evidence="3 4">
    <name type="scientific">Vagococcus elongatus</name>
    <dbReference type="NCBI Taxonomy" id="180344"/>
    <lineage>
        <taxon>Bacteria</taxon>
        <taxon>Bacillati</taxon>
        <taxon>Bacillota</taxon>
        <taxon>Bacilli</taxon>
        <taxon>Lactobacillales</taxon>
        <taxon>Enterococcaceae</taxon>
        <taxon>Vagococcus</taxon>
    </lineage>
</organism>
<keyword evidence="4" id="KW-1185">Reference proteome</keyword>
<dbReference type="PROSITE" id="PS00934">
    <property type="entry name" value="GLYOXALASE_I_1"/>
    <property type="match status" value="1"/>
</dbReference>
<dbReference type="PANTHER" id="PTHR43279">
    <property type="entry name" value="CATECHOL-2,3-DIOXYGENASE"/>
    <property type="match status" value="1"/>
</dbReference>
<feature type="domain" description="VOC" evidence="2">
    <location>
        <begin position="24"/>
        <end position="142"/>
    </location>
</feature>
<dbReference type="InterPro" id="IPR029068">
    <property type="entry name" value="Glyas_Bleomycin-R_OHBP_Dase"/>
</dbReference>
<protein>
    <recommendedName>
        <fullName evidence="2">VOC domain-containing protein</fullName>
    </recommendedName>
</protein>
<dbReference type="EMBL" id="NGKA01000006">
    <property type="protein sequence ID" value="RSU13016.1"/>
    <property type="molecule type" value="Genomic_DNA"/>
</dbReference>